<dbReference type="Proteomes" id="UP000028681">
    <property type="component" value="Chromosome"/>
</dbReference>
<sequence>MPTLTHLEDSLRQDPHGHQRQRLIDCLNEAARRLALALRQPHSADEYARLERQRQSCLAAVRVIDTLWTLHQST</sequence>
<dbReference type="AlphaFoldDB" id="A0A076LR69"/>
<gene>
    <name evidence="1" type="ORF">ETEE_2744</name>
</gene>
<organism evidence="1 2">
    <name type="scientific">Edwardsiella anguillarum ET080813</name>
    <dbReference type="NCBI Taxonomy" id="667120"/>
    <lineage>
        <taxon>Bacteria</taxon>
        <taxon>Pseudomonadati</taxon>
        <taxon>Pseudomonadota</taxon>
        <taxon>Gammaproteobacteria</taxon>
        <taxon>Enterobacterales</taxon>
        <taxon>Hafniaceae</taxon>
        <taxon>Edwardsiella</taxon>
    </lineage>
</organism>
<dbReference type="Pfam" id="PF08988">
    <property type="entry name" value="T3SS_needle_E"/>
    <property type="match status" value="1"/>
</dbReference>
<accession>A0A076LR69</accession>
<name>A0A076LR69_9GAMM</name>
<dbReference type="HOGENOM" id="CLU_200347_0_0_6"/>
<dbReference type="InterPro" id="IPR012671">
    <property type="entry name" value="T3SS_PscE/YscE"/>
</dbReference>
<dbReference type="Gene3D" id="1.20.5.420">
    <property type="entry name" value="Immunoglobulin FC, subunit C"/>
    <property type="match status" value="1"/>
</dbReference>
<protein>
    <recommendedName>
        <fullName evidence="3">Type III secretion system protein, YseE family</fullName>
    </recommendedName>
</protein>
<dbReference type="RefSeq" id="WP_034171815.1">
    <property type="nucleotide sequence ID" value="NZ_CP006664.1"/>
</dbReference>
<reference evidence="1 2" key="1">
    <citation type="journal article" date="2012" name="PLoS ONE">
        <title>Edwardsiella comparative phylogenomics reveal the new intra/inter-species taxonomic relationships, virulence evolution and niche adaptation mechanisms.</title>
        <authorList>
            <person name="Yang M."/>
            <person name="Lv Y."/>
            <person name="Xiao J."/>
            <person name="Wu H."/>
            <person name="Zheng H."/>
            <person name="Liu Q."/>
            <person name="Zhang Y."/>
            <person name="Wang Q."/>
        </authorList>
    </citation>
    <scope>NUCLEOTIDE SEQUENCE [LARGE SCALE GENOMIC DNA]</scope>
    <source>
        <strain evidence="2">080813</strain>
    </source>
</reference>
<evidence type="ECO:0000313" key="2">
    <source>
        <dbReference type="Proteomes" id="UP000028681"/>
    </source>
</evidence>
<evidence type="ECO:0008006" key="3">
    <source>
        <dbReference type="Google" id="ProtNLM"/>
    </source>
</evidence>
<dbReference type="GeneID" id="33940268"/>
<dbReference type="KEGG" id="ete:ETEE_2744"/>
<evidence type="ECO:0000313" key="1">
    <source>
        <dbReference type="EMBL" id="AIJ09177.1"/>
    </source>
</evidence>
<dbReference type="EMBL" id="CP006664">
    <property type="protein sequence ID" value="AIJ09177.1"/>
    <property type="molecule type" value="Genomic_DNA"/>
</dbReference>
<proteinExistence type="predicted"/>